<dbReference type="EC" id="3.6.3.-" evidence="10"/>
<dbReference type="SMART" id="SM00382">
    <property type="entry name" value="AAA"/>
    <property type="match status" value="1"/>
</dbReference>
<keyword evidence="5 7" id="KW-1133">Transmembrane helix</keyword>
<dbReference type="PROSITE" id="PS50929">
    <property type="entry name" value="ABC_TM1F"/>
    <property type="match status" value="1"/>
</dbReference>
<evidence type="ECO:0000313" key="11">
    <source>
        <dbReference type="Proteomes" id="UP000284123"/>
    </source>
</evidence>
<dbReference type="GO" id="GO:0034040">
    <property type="term" value="F:ATPase-coupled lipid transmembrane transporter activity"/>
    <property type="evidence" value="ECO:0007669"/>
    <property type="project" value="TreeGrafter"/>
</dbReference>
<dbReference type="InterPro" id="IPR027417">
    <property type="entry name" value="P-loop_NTPase"/>
</dbReference>
<dbReference type="EMBL" id="LKGI01000072">
    <property type="protein sequence ID" value="RNE29142.1"/>
    <property type="molecule type" value="Genomic_DNA"/>
</dbReference>
<dbReference type="InterPro" id="IPR011527">
    <property type="entry name" value="ABC1_TM_dom"/>
</dbReference>
<feature type="transmembrane region" description="Helical" evidence="7">
    <location>
        <begin position="125"/>
        <end position="143"/>
    </location>
</feature>
<dbReference type="AlphaFoldDB" id="A0A8B3GR00"/>
<dbReference type="RefSeq" id="WP_123019740.1">
    <property type="nucleotide sequence ID" value="NZ_JAFEHL010000005.1"/>
</dbReference>
<dbReference type="PROSITE" id="PS50893">
    <property type="entry name" value="ABC_TRANSPORTER_2"/>
    <property type="match status" value="1"/>
</dbReference>
<dbReference type="GO" id="GO:0016887">
    <property type="term" value="F:ATP hydrolysis activity"/>
    <property type="evidence" value="ECO:0007669"/>
    <property type="project" value="InterPro"/>
</dbReference>
<dbReference type="GO" id="GO:0005886">
    <property type="term" value="C:plasma membrane"/>
    <property type="evidence" value="ECO:0007669"/>
    <property type="project" value="UniProtKB-SubCell"/>
</dbReference>
<keyword evidence="4 10" id="KW-0067">ATP-binding</keyword>
<evidence type="ECO:0000256" key="7">
    <source>
        <dbReference type="SAM" id="Phobius"/>
    </source>
</evidence>
<dbReference type="PANTHER" id="PTHR24221:SF654">
    <property type="entry name" value="ATP-BINDING CASSETTE SUB-FAMILY B MEMBER 6"/>
    <property type="match status" value="1"/>
</dbReference>
<dbReference type="SUPFAM" id="SSF90123">
    <property type="entry name" value="ABC transporter transmembrane region"/>
    <property type="match status" value="1"/>
</dbReference>
<feature type="domain" description="ABC transmembrane type-1" evidence="9">
    <location>
        <begin position="13"/>
        <end position="294"/>
    </location>
</feature>
<dbReference type="Gene3D" id="1.20.1560.10">
    <property type="entry name" value="ABC transporter type 1, transmembrane domain"/>
    <property type="match status" value="1"/>
</dbReference>
<dbReference type="SUPFAM" id="SSF52540">
    <property type="entry name" value="P-loop containing nucleoside triphosphate hydrolases"/>
    <property type="match status" value="1"/>
</dbReference>
<evidence type="ECO:0000256" key="1">
    <source>
        <dbReference type="ARBA" id="ARBA00004651"/>
    </source>
</evidence>
<dbReference type="Pfam" id="PF00664">
    <property type="entry name" value="ABC_membrane"/>
    <property type="match status" value="1"/>
</dbReference>
<proteinExistence type="predicted"/>
<evidence type="ECO:0000256" key="5">
    <source>
        <dbReference type="ARBA" id="ARBA00022989"/>
    </source>
</evidence>
<dbReference type="InterPro" id="IPR003439">
    <property type="entry name" value="ABC_transporter-like_ATP-bd"/>
</dbReference>
<dbReference type="CDD" id="cd03228">
    <property type="entry name" value="ABCC_MRP_Like"/>
    <property type="match status" value="1"/>
</dbReference>
<keyword evidence="2 7" id="KW-0812">Transmembrane</keyword>
<feature type="transmembrane region" description="Helical" evidence="7">
    <location>
        <begin position="149"/>
        <end position="166"/>
    </location>
</feature>
<dbReference type="Pfam" id="PF00005">
    <property type="entry name" value="ABC_tran"/>
    <property type="match status" value="1"/>
</dbReference>
<evidence type="ECO:0000256" key="3">
    <source>
        <dbReference type="ARBA" id="ARBA00022741"/>
    </source>
</evidence>
<sequence length="532" mass="57826">MMTWRYGRKWQLILFVGTSVLMSAMNVGVAASLTAMIQAATAKSATLLLQTLLPSLLVFFGAAVATWATMLLQAAIIRQVNLTIKKVMTRQLIDHPDLSSSQGSDLSFMTNDLKMIETNGVTSELTVVGQLITFVGAMIGAFAFDWLTALIFFLGNLVALVASKVAQGRLRTAASNWSEANGNWTSGLKNYLSGRDTISVYQAEGVVKGRIHQLADQLENSLRLLNILTSSMDSLGMLLALCFGVLLPFGVGIYRVISGASTLALALFMGIVQLSNDMRNPLVVMIGAVNKWQTAQPLIAKINAANHAPTVESSLLIRTGAMMLKHADVAIDGHKILNGLNLTITPGQKVLVMAPSGYGKSTLLRLLAGELPVAAGQYWIGKTLVTAKNTHQLRQLFGLIKQTPFMFDDTIRFNLTLGERFSQEALDQAATDSGLAPLIAEKGWDYQVGDEGHNLSGGQAQRLEIARALLRHRPFLLADEATSALDEHLSDQLHTHLLKSPGTLIEVAHHISETWQKQYDQVIRLDELASQQ</sequence>
<dbReference type="PROSITE" id="PS00211">
    <property type="entry name" value="ABC_TRANSPORTER_1"/>
    <property type="match status" value="1"/>
</dbReference>
<accession>A0A8B3GR00</accession>
<evidence type="ECO:0000259" key="8">
    <source>
        <dbReference type="PROSITE" id="PS50893"/>
    </source>
</evidence>
<dbReference type="GO" id="GO:0005524">
    <property type="term" value="F:ATP binding"/>
    <property type="evidence" value="ECO:0007669"/>
    <property type="project" value="UniProtKB-KW"/>
</dbReference>
<dbReference type="InterPro" id="IPR017871">
    <property type="entry name" value="ABC_transporter-like_CS"/>
</dbReference>
<evidence type="ECO:0000256" key="4">
    <source>
        <dbReference type="ARBA" id="ARBA00022840"/>
    </source>
</evidence>
<feature type="transmembrane region" description="Helical" evidence="7">
    <location>
        <begin position="55"/>
        <end position="77"/>
    </location>
</feature>
<feature type="transmembrane region" description="Helical" evidence="7">
    <location>
        <begin position="224"/>
        <end position="247"/>
    </location>
</feature>
<dbReference type="Proteomes" id="UP000284123">
    <property type="component" value="Unassembled WGS sequence"/>
</dbReference>
<protein>
    <submittedName>
        <fullName evidence="10">Lipid A export ATP-binding/permease protein MsbA</fullName>
        <ecNumber evidence="10">3.6.3.-</ecNumber>
    </submittedName>
</protein>
<dbReference type="InterPro" id="IPR036640">
    <property type="entry name" value="ABC1_TM_sf"/>
</dbReference>
<dbReference type="InterPro" id="IPR039421">
    <property type="entry name" value="Type_1_exporter"/>
</dbReference>
<name>A0A8B3GR00_LACPA</name>
<reference evidence="10 11" key="1">
    <citation type="journal article" date="2018" name="Front. Microbiol.">
        <title>Conversion of Methionine to Cysteine in Lactobacillus paracasei Depends on the Highly Mobile cysK-ctl-cysE Gene Cluster.</title>
        <authorList>
            <person name="Wuthrich D."/>
            <person name="Irmler S."/>
            <person name="Berthoud H."/>
            <person name="Guggenbuhl B."/>
            <person name="Eugster E."/>
            <person name="Bruggmann R."/>
        </authorList>
    </citation>
    <scope>NUCLEOTIDE SEQUENCE [LARGE SCALE GENOMIC DNA]</scope>
    <source>
        <strain evidence="10 11">FAM6012</strain>
    </source>
</reference>
<keyword evidence="10" id="KW-0378">Hydrolase</keyword>
<dbReference type="PANTHER" id="PTHR24221">
    <property type="entry name" value="ATP-BINDING CASSETTE SUB-FAMILY B"/>
    <property type="match status" value="1"/>
</dbReference>
<evidence type="ECO:0000313" key="10">
    <source>
        <dbReference type="EMBL" id="RNE29142.1"/>
    </source>
</evidence>
<evidence type="ECO:0000259" key="9">
    <source>
        <dbReference type="PROSITE" id="PS50929"/>
    </source>
</evidence>
<keyword evidence="6 7" id="KW-0472">Membrane</keyword>
<comment type="subcellular location">
    <subcellularLocation>
        <location evidence="1">Cell membrane</location>
        <topology evidence="1">Multi-pass membrane protein</topology>
    </subcellularLocation>
</comment>
<dbReference type="GO" id="GO:0140359">
    <property type="term" value="F:ABC-type transporter activity"/>
    <property type="evidence" value="ECO:0007669"/>
    <property type="project" value="InterPro"/>
</dbReference>
<keyword evidence="3" id="KW-0547">Nucleotide-binding</keyword>
<organism evidence="10 11">
    <name type="scientific">Lacticaseibacillus paracasei</name>
    <name type="common">Lactobacillus paracasei</name>
    <dbReference type="NCBI Taxonomy" id="1597"/>
    <lineage>
        <taxon>Bacteria</taxon>
        <taxon>Bacillati</taxon>
        <taxon>Bacillota</taxon>
        <taxon>Bacilli</taxon>
        <taxon>Lactobacillales</taxon>
        <taxon>Lactobacillaceae</taxon>
        <taxon>Lacticaseibacillus</taxon>
    </lineage>
</organism>
<dbReference type="Gene3D" id="3.40.50.300">
    <property type="entry name" value="P-loop containing nucleotide triphosphate hydrolases"/>
    <property type="match status" value="1"/>
</dbReference>
<evidence type="ECO:0000256" key="2">
    <source>
        <dbReference type="ARBA" id="ARBA00022692"/>
    </source>
</evidence>
<dbReference type="InterPro" id="IPR003593">
    <property type="entry name" value="AAA+_ATPase"/>
</dbReference>
<feature type="domain" description="ABC transporter" evidence="8">
    <location>
        <begin position="317"/>
        <end position="532"/>
    </location>
</feature>
<gene>
    <name evidence="10" type="ORF">FAM6012_02099</name>
</gene>
<comment type="caution">
    <text evidence="10">The sequence shown here is derived from an EMBL/GenBank/DDBJ whole genome shotgun (WGS) entry which is preliminary data.</text>
</comment>
<evidence type="ECO:0000256" key="6">
    <source>
        <dbReference type="ARBA" id="ARBA00023136"/>
    </source>
</evidence>